<comment type="subcellular location">
    <subcellularLocation>
        <location evidence="1">Membrane</location>
        <topology evidence="1">Multi-pass membrane protein</topology>
    </subcellularLocation>
</comment>
<keyword evidence="4 7" id="KW-0812">Transmembrane</keyword>
<dbReference type="PATRIC" id="fig|157687.3.peg.2007"/>
<dbReference type="STRING" id="157687.HMPREF3180_02009"/>
<evidence type="ECO:0000313" key="9">
    <source>
        <dbReference type="EMBL" id="KXB60749.1"/>
    </source>
</evidence>
<feature type="transmembrane region" description="Helical" evidence="7">
    <location>
        <begin position="31"/>
        <end position="50"/>
    </location>
</feature>
<evidence type="ECO:0000256" key="1">
    <source>
        <dbReference type="ARBA" id="ARBA00004141"/>
    </source>
</evidence>
<feature type="transmembrane region" description="Helical" evidence="7">
    <location>
        <begin position="249"/>
        <end position="270"/>
    </location>
</feature>
<keyword evidence="6 7" id="KW-0472">Membrane</keyword>
<evidence type="ECO:0000256" key="7">
    <source>
        <dbReference type="SAM" id="Phobius"/>
    </source>
</evidence>
<organism evidence="9 10">
    <name type="scientific">Leptotrichia wadei</name>
    <dbReference type="NCBI Taxonomy" id="157687"/>
    <lineage>
        <taxon>Bacteria</taxon>
        <taxon>Fusobacteriati</taxon>
        <taxon>Fusobacteriota</taxon>
        <taxon>Fusobacteriia</taxon>
        <taxon>Fusobacteriales</taxon>
        <taxon>Leptotrichiaceae</taxon>
        <taxon>Leptotrichia</taxon>
    </lineage>
</organism>
<evidence type="ECO:0000313" key="10">
    <source>
        <dbReference type="Proteomes" id="UP000070483"/>
    </source>
</evidence>
<gene>
    <name evidence="9" type="ORF">HMPREF3180_02009</name>
</gene>
<evidence type="ECO:0000256" key="2">
    <source>
        <dbReference type="ARBA" id="ARBA00006464"/>
    </source>
</evidence>
<evidence type="ECO:0000259" key="8">
    <source>
        <dbReference type="Pfam" id="PF02397"/>
    </source>
</evidence>
<evidence type="ECO:0000256" key="3">
    <source>
        <dbReference type="ARBA" id="ARBA00022679"/>
    </source>
</evidence>
<keyword evidence="5 7" id="KW-1133">Transmembrane helix</keyword>
<dbReference type="Proteomes" id="UP000070483">
    <property type="component" value="Unassembled WGS sequence"/>
</dbReference>
<name>A0A133ZZ88_9FUSO</name>
<dbReference type="GO" id="GO:0016780">
    <property type="term" value="F:phosphotransferase activity, for other substituted phosphate groups"/>
    <property type="evidence" value="ECO:0007669"/>
    <property type="project" value="TreeGrafter"/>
</dbReference>
<dbReference type="InterPro" id="IPR003362">
    <property type="entry name" value="Bact_transf"/>
</dbReference>
<dbReference type="EMBL" id="LSDD01000150">
    <property type="protein sequence ID" value="KXB60749.1"/>
    <property type="molecule type" value="Genomic_DNA"/>
</dbReference>
<keyword evidence="3 9" id="KW-0808">Transferase</keyword>
<protein>
    <submittedName>
        <fullName evidence="9">Exopolysaccharide biosynthesis polyprenyl glycosylphosphotransferase</fullName>
    </submittedName>
</protein>
<comment type="caution">
    <text evidence="9">The sequence shown here is derived from an EMBL/GenBank/DDBJ whole genome shotgun (WGS) entry which is preliminary data.</text>
</comment>
<accession>A0A133ZZ88</accession>
<reference evidence="10" key="1">
    <citation type="submission" date="2016-01" db="EMBL/GenBank/DDBJ databases">
        <authorList>
            <person name="Mitreva M."/>
            <person name="Pepin K.H."/>
            <person name="Mihindukulasuriya K.A."/>
            <person name="Fulton R."/>
            <person name="Fronick C."/>
            <person name="O'Laughlin M."/>
            <person name="Miner T."/>
            <person name="Herter B."/>
            <person name="Rosa B.A."/>
            <person name="Cordes M."/>
            <person name="Tomlinson C."/>
            <person name="Wollam A."/>
            <person name="Palsikar V.B."/>
            <person name="Mardis E.R."/>
            <person name="Wilson R.K."/>
        </authorList>
    </citation>
    <scope>NUCLEOTIDE SEQUENCE [LARGE SCALE GENOMIC DNA]</scope>
    <source>
        <strain evidence="10">KA00185</strain>
    </source>
</reference>
<dbReference type="NCBIfam" id="TIGR03025">
    <property type="entry name" value="EPS_sugtrans"/>
    <property type="match status" value="1"/>
</dbReference>
<feature type="transmembrane region" description="Helical" evidence="7">
    <location>
        <begin position="7"/>
        <end position="25"/>
    </location>
</feature>
<feature type="domain" description="Bacterial sugar transferase" evidence="8">
    <location>
        <begin position="244"/>
        <end position="426"/>
    </location>
</feature>
<dbReference type="GO" id="GO:0016020">
    <property type="term" value="C:membrane"/>
    <property type="evidence" value="ECO:0007669"/>
    <property type="project" value="UniProtKB-SubCell"/>
</dbReference>
<keyword evidence="10" id="KW-1185">Reference proteome</keyword>
<comment type="similarity">
    <text evidence="2">Belongs to the bacterial sugar transferase family.</text>
</comment>
<evidence type="ECO:0000256" key="6">
    <source>
        <dbReference type="ARBA" id="ARBA00023136"/>
    </source>
</evidence>
<feature type="transmembrane region" description="Helical" evidence="7">
    <location>
        <begin position="62"/>
        <end position="83"/>
    </location>
</feature>
<dbReference type="PANTHER" id="PTHR30576:SF0">
    <property type="entry name" value="UNDECAPRENYL-PHOSPHATE N-ACETYLGALACTOSAMINYL 1-PHOSPHATE TRANSFERASE-RELATED"/>
    <property type="match status" value="1"/>
</dbReference>
<dbReference type="RefSeq" id="WP_021747113.1">
    <property type="nucleotide sequence ID" value="NZ_AP019834.1"/>
</dbReference>
<feature type="transmembrane region" description="Helical" evidence="7">
    <location>
        <begin position="89"/>
        <end position="106"/>
    </location>
</feature>
<dbReference type="PANTHER" id="PTHR30576">
    <property type="entry name" value="COLANIC BIOSYNTHESIS UDP-GLUCOSE LIPID CARRIER TRANSFERASE"/>
    <property type="match status" value="1"/>
</dbReference>
<dbReference type="Pfam" id="PF02397">
    <property type="entry name" value="Bac_transf"/>
    <property type="match status" value="1"/>
</dbReference>
<dbReference type="InterPro" id="IPR017475">
    <property type="entry name" value="EPS_sugar_tfrase"/>
</dbReference>
<evidence type="ECO:0000256" key="4">
    <source>
        <dbReference type="ARBA" id="ARBA00022692"/>
    </source>
</evidence>
<dbReference type="AlphaFoldDB" id="A0A133ZZ88"/>
<dbReference type="OrthoDB" id="9808602at2"/>
<sequence>MKLNKDIRIRILYIFILYIVYSLLLDKYNYVARYLTNFIFILFIFVKFIFGQLDFYAERFRFKDVFITLGIDVIFSVMLYAFWKQFNIFYIYLLIFVFQVIFRKIVCSIYMKKQNVLIFGSNHIKNNIQEDIINTLDYNYVGYISNNKSGATKYLIGNYDQMEEIISKKEIDVLVIVKNIKSPDFKKYLKRIFDLKINGLKIINYEEFNEDIQKKIDINQINEEWLLQSNGFDILSNEMQKNIKRGIDLILALTLMVILSPLALITAIIIKMESKGPVIFKQTRIGENMKPFKVYKFRSMRIHDPEKYSKYTLDNDTRVTNFGKFMRKTRIDELPQLWNIIKGTMSFIGPRPEWDILAKDYAKQINHYNLRHLIKPGITGWAQVMFPYGESLEDAKRKLEYDLYYLKHQDLVLDVLIVMKTAKAVLFGKGK</sequence>
<evidence type="ECO:0000256" key="5">
    <source>
        <dbReference type="ARBA" id="ARBA00022989"/>
    </source>
</evidence>
<proteinExistence type="inferred from homology"/>